<dbReference type="EMBL" id="QSND01000001">
    <property type="protein sequence ID" value="KAA6452713.1"/>
    <property type="molecule type" value="Genomic_DNA"/>
</dbReference>
<dbReference type="Proteomes" id="UP000324326">
    <property type="component" value="Unassembled WGS sequence"/>
</dbReference>
<name>A0A5M8RZG3_9BACI</name>
<gene>
    <name evidence="1" type="ORF">DX927_00335</name>
</gene>
<organism evidence="1 2">
    <name type="scientific">Bacillus swezeyi</name>
    <dbReference type="NCBI Taxonomy" id="1925020"/>
    <lineage>
        <taxon>Bacteria</taxon>
        <taxon>Bacillati</taxon>
        <taxon>Bacillota</taxon>
        <taxon>Bacilli</taxon>
        <taxon>Bacillales</taxon>
        <taxon>Bacillaceae</taxon>
        <taxon>Bacillus</taxon>
    </lineage>
</organism>
<evidence type="ECO:0000313" key="2">
    <source>
        <dbReference type="Proteomes" id="UP000324326"/>
    </source>
</evidence>
<dbReference type="RefSeq" id="WP_148955481.1">
    <property type="nucleotide sequence ID" value="NZ_QSND01000001.1"/>
</dbReference>
<proteinExistence type="predicted"/>
<comment type="caution">
    <text evidence="1">The sequence shown here is derived from an EMBL/GenBank/DDBJ whole genome shotgun (WGS) entry which is preliminary data.</text>
</comment>
<sequence>MTSQKLTLGHIKEENKKYSEKQKIELNDQYHTYIYPNFDPTRVSKMIKTLIKDYVDIQSKKGVKTDLGAGDLANLYMVIEFSDIADMPKALTAKVKMLEEVAKSEHIKTIYDSFPKESLKKVEDAANGFVDFISSAAEKNANKANEDILKKVEELTQEES</sequence>
<protein>
    <submittedName>
        <fullName evidence="1">Uncharacterized protein</fullName>
    </submittedName>
</protein>
<accession>A0A5M8RZG3</accession>
<reference evidence="1 2" key="1">
    <citation type="submission" date="2018-08" db="EMBL/GenBank/DDBJ databases">
        <title>Bacillus phenotypic plasticity.</title>
        <authorList>
            <person name="Hurtado E."/>
        </authorList>
    </citation>
    <scope>NUCLEOTIDE SEQUENCE [LARGE SCALE GENOMIC DNA]</scope>
    <source>
        <strain evidence="1 2">427</strain>
    </source>
</reference>
<evidence type="ECO:0000313" key="1">
    <source>
        <dbReference type="EMBL" id="KAA6452713.1"/>
    </source>
</evidence>
<dbReference type="AlphaFoldDB" id="A0A5M8RZG3"/>